<gene>
    <name evidence="1" type="ORF">TIFTF001_027412</name>
</gene>
<evidence type="ECO:0000313" key="1">
    <source>
        <dbReference type="EMBL" id="GMN58302.1"/>
    </source>
</evidence>
<name>A0AA88DMX9_FICCA</name>
<dbReference type="EMBL" id="BTGU01000077">
    <property type="protein sequence ID" value="GMN58302.1"/>
    <property type="molecule type" value="Genomic_DNA"/>
</dbReference>
<accession>A0AA88DMX9</accession>
<keyword evidence="2" id="KW-1185">Reference proteome</keyword>
<comment type="caution">
    <text evidence="1">The sequence shown here is derived from an EMBL/GenBank/DDBJ whole genome shotgun (WGS) entry which is preliminary data.</text>
</comment>
<protein>
    <submittedName>
        <fullName evidence="1">Uncharacterized protein</fullName>
    </submittedName>
</protein>
<dbReference type="AlphaFoldDB" id="A0AA88DMX9"/>
<sequence length="73" mass="8095">MNRDLIGVVIFSLDAVTDLAKDIAIPEVMTDLAIEIVIWRRLQQKLAIRRSFVFSVTVVESSSGSMVDTGGWN</sequence>
<reference evidence="1" key="1">
    <citation type="submission" date="2023-07" db="EMBL/GenBank/DDBJ databases">
        <title>draft genome sequence of fig (Ficus carica).</title>
        <authorList>
            <person name="Takahashi T."/>
            <person name="Nishimura K."/>
        </authorList>
    </citation>
    <scope>NUCLEOTIDE SEQUENCE</scope>
</reference>
<proteinExistence type="predicted"/>
<dbReference type="Proteomes" id="UP001187192">
    <property type="component" value="Unassembled WGS sequence"/>
</dbReference>
<organism evidence="1 2">
    <name type="scientific">Ficus carica</name>
    <name type="common">Common fig</name>
    <dbReference type="NCBI Taxonomy" id="3494"/>
    <lineage>
        <taxon>Eukaryota</taxon>
        <taxon>Viridiplantae</taxon>
        <taxon>Streptophyta</taxon>
        <taxon>Embryophyta</taxon>
        <taxon>Tracheophyta</taxon>
        <taxon>Spermatophyta</taxon>
        <taxon>Magnoliopsida</taxon>
        <taxon>eudicotyledons</taxon>
        <taxon>Gunneridae</taxon>
        <taxon>Pentapetalae</taxon>
        <taxon>rosids</taxon>
        <taxon>fabids</taxon>
        <taxon>Rosales</taxon>
        <taxon>Moraceae</taxon>
        <taxon>Ficeae</taxon>
        <taxon>Ficus</taxon>
    </lineage>
</organism>
<evidence type="ECO:0000313" key="2">
    <source>
        <dbReference type="Proteomes" id="UP001187192"/>
    </source>
</evidence>